<dbReference type="InterPro" id="IPR008258">
    <property type="entry name" value="Transglycosylase_SLT_dom_1"/>
</dbReference>
<dbReference type="KEGG" id="slac:SKTS_32960"/>
<evidence type="ECO:0000313" key="3">
    <source>
        <dbReference type="EMBL" id="BCB28410.1"/>
    </source>
</evidence>
<accession>A0A6F8VGE0</accession>
<sequence length="219" mass="24199">MRRTGWGTPRPKQFHLALRWMLVFALGMLAAASIGKAFAGDGIPRAALKHRADLTRAAHAAWGLDAPVAAFAAQIHQESGWNPEAVSRVGARGMAQFMPDTARWWCDKNGLSAAECRPANPVWAMRALVGYDRWLFERVRGPSEFDRLWAALRSYNGGLGHWQQEAATVRPALGRMAVDAACGKAHRHASFCPENLGYPRRILTILQPRYLSWGRGVSA</sequence>
<dbReference type="PANTHER" id="PTHR37423">
    <property type="entry name" value="SOLUBLE LYTIC MUREIN TRANSGLYCOSYLASE-RELATED"/>
    <property type="match status" value="1"/>
</dbReference>
<dbReference type="Gene3D" id="1.10.530.10">
    <property type="match status" value="1"/>
</dbReference>
<gene>
    <name evidence="3" type="ORF">SKTS_32960</name>
</gene>
<dbReference type="AlphaFoldDB" id="A0A6F8VGE0"/>
<evidence type="ECO:0000256" key="1">
    <source>
        <dbReference type="ARBA" id="ARBA00007734"/>
    </source>
</evidence>
<dbReference type="RefSeq" id="WP_198420387.1">
    <property type="nucleotide sequence ID" value="NZ_AP022853.1"/>
</dbReference>
<protein>
    <submittedName>
        <fullName evidence="3">Transglycosylase</fullName>
    </submittedName>
</protein>
<dbReference type="SUPFAM" id="SSF53955">
    <property type="entry name" value="Lysozyme-like"/>
    <property type="match status" value="1"/>
</dbReference>
<dbReference type="EMBL" id="AP022853">
    <property type="protein sequence ID" value="BCB28410.1"/>
    <property type="molecule type" value="Genomic_DNA"/>
</dbReference>
<reference evidence="4" key="1">
    <citation type="submission" date="2020-03" db="EMBL/GenBank/DDBJ databases">
        <title>Complete genome sequence of sulfur-oxidizing bacterium skT11.</title>
        <authorList>
            <person name="Kanda M."/>
            <person name="Kojima H."/>
            <person name="Fukui M."/>
        </authorList>
    </citation>
    <scope>NUCLEOTIDE SEQUENCE [LARGE SCALE GENOMIC DNA]</scope>
    <source>
        <strain evidence="4">skT11</strain>
    </source>
</reference>
<proteinExistence type="inferred from homology"/>
<keyword evidence="4" id="KW-1185">Reference proteome</keyword>
<dbReference type="Pfam" id="PF01464">
    <property type="entry name" value="SLT"/>
    <property type="match status" value="1"/>
</dbReference>
<dbReference type="InterPro" id="IPR023346">
    <property type="entry name" value="Lysozyme-like_dom_sf"/>
</dbReference>
<comment type="similarity">
    <text evidence="1">Belongs to the transglycosylase Slt family.</text>
</comment>
<feature type="domain" description="Transglycosylase SLT" evidence="2">
    <location>
        <begin position="68"/>
        <end position="166"/>
    </location>
</feature>
<name>A0A6F8VGE0_9PROT</name>
<evidence type="ECO:0000259" key="2">
    <source>
        <dbReference type="Pfam" id="PF01464"/>
    </source>
</evidence>
<evidence type="ECO:0000313" key="4">
    <source>
        <dbReference type="Proteomes" id="UP000502260"/>
    </source>
</evidence>
<dbReference type="PANTHER" id="PTHR37423:SF2">
    <property type="entry name" value="MEMBRANE-BOUND LYTIC MUREIN TRANSGLYCOSYLASE C"/>
    <property type="match status" value="1"/>
</dbReference>
<dbReference type="Proteomes" id="UP000502260">
    <property type="component" value="Chromosome"/>
</dbReference>
<organism evidence="3 4">
    <name type="scientific">Sulfurimicrobium lacus</name>
    <dbReference type="NCBI Taxonomy" id="2715678"/>
    <lineage>
        <taxon>Bacteria</taxon>
        <taxon>Pseudomonadati</taxon>
        <taxon>Pseudomonadota</taxon>
        <taxon>Betaproteobacteria</taxon>
        <taxon>Nitrosomonadales</taxon>
        <taxon>Sulfuricellaceae</taxon>
        <taxon>Sulfurimicrobium</taxon>
    </lineage>
</organism>